<dbReference type="OrthoDB" id="2365803at2"/>
<evidence type="ECO:0000256" key="1">
    <source>
        <dbReference type="SAM" id="MobiDB-lite"/>
    </source>
</evidence>
<accession>A0A6N9PXV6</accession>
<name>A0A6N9PXV6_9BACL</name>
<reference evidence="2 3" key="1">
    <citation type="submission" date="2019-01" db="EMBL/GenBank/DDBJ databases">
        <title>Chengkuizengella sp. nov., isolated from deep-sea sediment of East Pacific Ocean.</title>
        <authorList>
            <person name="Yang J."/>
            <person name="Lai Q."/>
            <person name="Shao Z."/>
        </authorList>
    </citation>
    <scope>NUCLEOTIDE SEQUENCE [LARGE SCALE GENOMIC DNA]</scope>
    <source>
        <strain evidence="2 3">YPA3-1-1</strain>
    </source>
</reference>
<feature type="region of interest" description="Disordered" evidence="1">
    <location>
        <begin position="1"/>
        <end position="26"/>
    </location>
</feature>
<evidence type="ECO:0000313" key="3">
    <source>
        <dbReference type="Proteomes" id="UP000448943"/>
    </source>
</evidence>
<sequence length="82" mass="9821">MAKSKAKKFRERLEREGRRNPAENRSPFALINMRTRKTKTKKDYLYRNKHKNQRIQKENVGSFYFKYIVAGITNNETIGKLN</sequence>
<organism evidence="2 3">
    <name type="scientific">Chengkuizengella marina</name>
    <dbReference type="NCBI Taxonomy" id="2507566"/>
    <lineage>
        <taxon>Bacteria</taxon>
        <taxon>Bacillati</taxon>
        <taxon>Bacillota</taxon>
        <taxon>Bacilli</taxon>
        <taxon>Bacillales</taxon>
        <taxon>Paenibacillaceae</taxon>
        <taxon>Chengkuizengella</taxon>
    </lineage>
</organism>
<comment type="caution">
    <text evidence="2">The sequence shown here is derived from an EMBL/GenBank/DDBJ whole genome shotgun (WGS) entry which is preliminary data.</text>
</comment>
<evidence type="ECO:0000313" key="2">
    <source>
        <dbReference type="EMBL" id="NBI27652.1"/>
    </source>
</evidence>
<protein>
    <submittedName>
        <fullName evidence="2">Uncharacterized protein</fullName>
    </submittedName>
</protein>
<proteinExistence type="predicted"/>
<feature type="compositionally biased region" description="Basic and acidic residues" evidence="1">
    <location>
        <begin position="11"/>
        <end position="22"/>
    </location>
</feature>
<feature type="compositionally biased region" description="Basic residues" evidence="1">
    <location>
        <begin position="1"/>
        <end position="10"/>
    </location>
</feature>
<keyword evidence="3" id="KW-1185">Reference proteome</keyword>
<dbReference type="RefSeq" id="WP_160643786.1">
    <property type="nucleotide sequence ID" value="NZ_SIJB01000004.1"/>
</dbReference>
<dbReference type="EMBL" id="SIJB01000004">
    <property type="protein sequence ID" value="NBI27652.1"/>
    <property type="molecule type" value="Genomic_DNA"/>
</dbReference>
<dbReference type="Proteomes" id="UP000448943">
    <property type="component" value="Unassembled WGS sequence"/>
</dbReference>
<gene>
    <name evidence="2" type="ORF">ERL59_01535</name>
</gene>
<dbReference type="AlphaFoldDB" id="A0A6N9PXV6"/>